<dbReference type="InterPro" id="IPR028098">
    <property type="entry name" value="Glyco_trans_4-like_N"/>
</dbReference>
<reference evidence="4" key="2">
    <citation type="submission" date="2021-08" db="EMBL/GenBank/DDBJ databases">
        <authorList>
            <person name="Tani A."/>
            <person name="Ola A."/>
            <person name="Ogura Y."/>
            <person name="Katsura K."/>
            <person name="Hayashi T."/>
        </authorList>
    </citation>
    <scope>NUCLEOTIDE SEQUENCE</scope>
    <source>
        <strain evidence="4">DSM 23632</strain>
    </source>
</reference>
<dbReference type="PANTHER" id="PTHR46401">
    <property type="entry name" value="GLYCOSYLTRANSFERASE WBBK-RELATED"/>
    <property type="match status" value="1"/>
</dbReference>
<comment type="caution">
    <text evidence="4">The sequence shown here is derived from an EMBL/GenBank/DDBJ whole genome shotgun (WGS) entry which is preliminary data.</text>
</comment>
<dbReference type="NCBIfam" id="TIGR04047">
    <property type="entry name" value="MSMEG_0565_glyc"/>
    <property type="match status" value="1"/>
</dbReference>
<sequence length="408" mass="42806">MERPLRIAILTHSTNPRGGVVHALALGEALCELGHEAVVHAPDPTGRGFFRDARCPVTSVAAKPVAGATVDLVRARIEDYLRHFATPAACDFDVFHAHCGIGGNALATLTRRRLVPGFVRTVHHVDAFAEPQLTQWQERAIFDATRLLSVSRAWAGILEREYGMPAEVVGNGVDGRVYTAAAEPGDADLARRWGLGPGPVLLSVGGFEARKNTLGIIAAFAALRRSRPDAQLLVVGGASLLDHAGYRARCEAALRSAGLETGPGRAVIPTGPVPQADMPGFYRLADALAFPSLQEGFGLCVLEAMACGTPAIVADRAPFTEYLGPGDALFADPGDPAAIASAMDAALDPGVRARLVPAGYAIARAHDWRLCAERHLPAYRACARAGAPGVPPAIEAPLQVPGQVPGHA</sequence>
<feature type="domain" description="Glycosyltransferase subfamily 4-like N-terminal" evidence="3">
    <location>
        <begin position="17"/>
        <end position="174"/>
    </location>
</feature>
<gene>
    <name evidence="4" type="primary">mshA_7</name>
    <name evidence="4" type="ORF">MPOCJGCO_1337</name>
</gene>
<feature type="domain" description="Glycosyl transferase family 1" evidence="2">
    <location>
        <begin position="198"/>
        <end position="348"/>
    </location>
</feature>
<dbReference type="InterPro" id="IPR023986">
    <property type="entry name" value="GlycosylTfrase_MSMEG0565"/>
</dbReference>
<evidence type="ECO:0000313" key="5">
    <source>
        <dbReference type="Proteomes" id="UP001055057"/>
    </source>
</evidence>
<dbReference type="SUPFAM" id="SSF53756">
    <property type="entry name" value="UDP-Glycosyltransferase/glycogen phosphorylase"/>
    <property type="match status" value="1"/>
</dbReference>
<evidence type="ECO:0000259" key="3">
    <source>
        <dbReference type="Pfam" id="PF13439"/>
    </source>
</evidence>
<keyword evidence="1" id="KW-0808">Transferase</keyword>
<organism evidence="4 5">
    <name type="scientific">Methylobacterium trifolii</name>
    <dbReference type="NCBI Taxonomy" id="1003092"/>
    <lineage>
        <taxon>Bacteria</taxon>
        <taxon>Pseudomonadati</taxon>
        <taxon>Pseudomonadota</taxon>
        <taxon>Alphaproteobacteria</taxon>
        <taxon>Hyphomicrobiales</taxon>
        <taxon>Methylobacteriaceae</taxon>
        <taxon>Methylobacterium</taxon>
    </lineage>
</organism>
<dbReference type="CDD" id="cd03801">
    <property type="entry name" value="GT4_PimA-like"/>
    <property type="match status" value="1"/>
</dbReference>
<dbReference type="Proteomes" id="UP001055057">
    <property type="component" value="Unassembled WGS sequence"/>
</dbReference>
<proteinExistence type="predicted"/>
<dbReference type="EMBL" id="BPRB01000069">
    <property type="protein sequence ID" value="GJE59249.1"/>
    <property type="molecule type" value="Genomic_DNA"/>
</dbReference>
<dbReference type="PANTHER" id="PTHR46401:SF2">
    <property type="entry name" value="GLYCOSYLTRANSFERASE WBBK-RELATED"/>
    <property type="match status" value="1"/>
</dbReference>
<keyword evidence="5" id="KW-1185">Reference proteome</keyword>
<evidence type="ECO:0000313" key="4">
    <source>
        <dbReference type="EMBL" id="GJE59249.1"/>
    </source>
</evidence>
<dbReference type="Gene3D" id="3.40.50.2000">
    <property type="entry name" value="Glycogen Phosphorylase B"/>
    <property type="match status" value="2"/>
</dbReference>
<dbReference type="Pfam" id="PF13439">
    <property type="entry name" value="Glyco_transf_4"/>
    <property type="match status" value="1"/>
</dbReference>
<reference evidence="4" key="1">
    <citation type="journal article" date="2021" name="Front. Microbiol.">
        <title>Comprehensive Comparative Genomics and Phenotyping of Methylobacterium Species.</title>
        <authorList>
            <person name="Alessa O."/>
            <person name="Ogura Y."/>
            <person name="Fujitani Y."/>
            <person name="Takami H."/>
            <person name="Hayashi T."/>
            <person name="Sahin N."/>
            <person name="Tani A."/>
        </authorList>
    </citation>
    <scope>NUCLEOTIDE SEQUENCE</scope>
    <source>
        <strain evidence="4">DSM 23632</strain>
    </source>
</reference>
<name>A0ABQ4TVD8_9HYPH</name>
<evidence type="ECO:0000259" key="2">
    <source>
        <dbReference type="Pfam" id="PF00534"/>
    </source>
</evidence>
<dbReference type="Pfam" id="PF00534">
    <property type="entry name" value="Glycos_transf_1"/>
    <property type="match status" value="1"/>
</dbReference>
<dbReference type="RefSeq" id="WP_238181840.1">
    <property type="nucleotide sequence ID" value="NZ_BPRB01000069.1"/>
</dbReference>
<dbReference type="InterPro" id="IPR001296">
    <property type="entry name" value="Glyco_trans_1"/>
</dbReference>
<protein>
    <submittedName>
        <fullName evidence="4">D-inositol-3-phosphate glycosyltransferase</fullName>
    </submittedName>
</protein>
<accession>A0ABQ4TVD8</accession>
<evidence type="ECO:0000256" key="1">
    <source>
        <dbReference type="ARBA" id="ARBA00022679"/>
    </source>
</evidence>